<reference evidence="2 3" key="1">
    <citation type="submission" date="2022-06" db="EMBL/GenBank/DDBJ databases">
        <title>Isolation of gut microbiota from human fecal samples.</title>
        <authorList>
            <person name="Pamer E.G."/>
            <person name="Barat B."/>
            <person name="Waligurski E."/>
            <person name="Medina S."/>
            <person name="Paddock L."/>
            <person name="Mostad J."/>
        </authorList>
    </citation>
    <scope>NUCLEOTIDE SEQUENCE [LARGE SCALE GENOMIC DNA]</scope>
    <source>
        <strain evidence="2 3">DFI.7.95</strain>
    </source>
</reference>
<dbReference type="EMBL" id="JANGAC010000001">
    <property type="protein sequence ID" value="MCQ4921836.1"/>
    <property type="molecule type" value="Genomic_DNA"/>
</dbReference>
<dbReference type="Proteomes" id="UP001524478">
    <property type="component" value="Unassembled WGS sequence"/>
</dbReference>
<evidence type="ECO:0000313" key="2">
    <source>
        <dbReference type="EMBL" id="MCQ4921836.1"/>
    </source>
</evidence>
<keyword evidence="1" id="KW-0812">Transmembrane</keyword>
<gene>
    <name evidence="2" type="ORF">NE686_01945</name>
</gene>
<comment type="caution">
    <text evidence="2">The sequence shown here is derived from an EMBL/GenBank/DDBJ whole genome shotgun (WGS) entry which is preliminary data.</text>
</comment>
<evidence type="ECO:0000313" key="3">
    <source>
        <dbReference type="Proteomes" id="UP001524478"/>
    </source>
</evidence>
<keyword evidence="1" id="KW-0472">Membrane</keyword>
<feature type="transmembrane region" description="Helical" evidence="1">
    <location>
        <begin position="12"/>
        <end position="32"/>
    </location>
</feature>
<keyword evidence="3" id="KW-1185">Reference proteome</keyword>
<keyword evidence="1" id="KW-1133">Transmembrane helix</keyword>
<name>A0ABT1S5V6_9FIRM</name>
<dbReference type="RefSeq" id="WP_158220037.1">
    <property type="nucleotide sequence ID" value="NZ_CP172320.1"/>
</dbReference>
<proteinExistence type="predicted"/>
<feature type="transmembrane region" description="Helical" evidence="1">
    <location>
        <begin position="38"/>
        <end position="55"/>
    </location>
</feature>
<evidence type="ECO:0000256" key="1">
    <source>
        <dbReference type="SAM" id="Phobius"/>
    </source>
</evidence>
<sequence length="56" mass="6448">MKRFYYRYIQKMRKIIGITLAAVGFLIIIKFIPIEVLLILIGIGLLIMGALILKIK</sequence>
<accession>A0ABT1S5V6</accession>
<protein>
    <submittedName>
        <fullName evidence="2">Uncharacterized protein</fullName>
    </submittedName>
</protein>
<organism evidence="2 3">
    <name type="scientific">Tissierella carlieri</name>
    <dbReference type="NCBI Taxonomy" id="689904"/>
    <lineage>
        <taxon>Bacteria</taxon>
        <taxon>Bacillati</taxon>
        <taxon>Bacillota</taxon>
        <taxon>Tissierellia</taxon>
        <taxon>Tissierellales</taxon>
        <taxon>Tissierellaceae</taxon>
        <taxon>Tissierella</taxon>
    </lineage>
</organism>